<evidence type="ECO:0000256" key="2">
    <source>
        <dbReference type="ARBA" id="ARBA00006991"/>
    </source>
</evidence>
<evidence type="ECO:0000313" key="14">
    <source>
        <dbReference type="Proteomes" id="UP000695022"/>
    </source>
</evidence>
<keyword evidence="9" id="KW-0804">Transcription</keyword>
<keyword evidence="6" id="KW-0862">Zinc</keyword>
<gene>
    <name evidence="15" type="primary">LOC106808193</name>
</gene>
<dbReference type="GeneID" id="106808193"/>
<evidence type="ECO:0000256" key="10">
    <source>
        <dbReference type="ARBA" id="ARBA00023242"/>
    </source>
</evidence>
<keyword evidence="3" id="KW-0479">Metal-binding</keyword>
<feature type="compositionally biased region" description="Acidic residues" evidence="12">
    <location>
        <begin position="14"/>
        <end position="25"/>
    </location>
</feature>
<dbReference type="PROSITE" id="PS00028">
    <property type="entry name" value="ZINC_FINGER_C2H2_1"/>
    <property type="match status" value="3"/>
</dbReference>
<feature type="domain" description="C2H2-type" evidence="13">
    <location>
        <begin position="144"/>
        <end position="175"/>
    </location>
</feature>
<evidence type="ECO:0000256" key="8">
    <source>
        <dbReference type="ARBA" id="ARBA00023125"/>
    </source>
</evidence>
<dbReference type="InterPro" id="IPR013087">
    <property type="entry name" value="Znf_C2H2_type"/>
</dbReference>
<evidence type="ECO:0000256" key="1">
    <source>
        <dbReference type="ARBA" id="ARBA00004123"/>
    </source>
</evidence>
<accession>A0ABM1E261</accession>
<evidence type="ECO:0000256" key="11">
    <source>
        <dbReference type="PROSITE-ProRule" id="PRU00042"/>
    </source>
</evidence>
<evidence type="ECO:0000259" key="13">
    <source>
        <dbReference type="PROSITE" id="PS50157"/>
    </source>
</evidence>
<dbReference type="PANTHER" id="PTHR24393:SF15">
    <property type="entry name" value="IP01243P-RELATED"/>
    <property type="match status" value="1"/>
</dbReference>
<evidence type="ECO:0000256" key="6">
    <source>
        <dbReference type="ARBA" id="ARBA00022833"/>
    </source>
</evidence>
<name>A0ABM1E261_PRICU</name>
<dbReference type="SMART" id="SM00355">
    <property type="entry name" value="ZnF_C2H2"/>
    <property type="match status" value="5"/>
</dbReference>
<dbReference type="PANTHER" id="PTHR24393">
    <property type="entry name" value="ZINC FINGER PROTEIN"/>
    <property type="match status" value="1"/>
</dbReference>
<dbReference type="Proteomes" id="UP000695022">
    <property type="component" value="Unplaced"/>
</dbReference>
<keyword evidence="4" id="KW-0677">Repeat</keyword>
<feature type="domain" description="C2H2-type" evidence="13">
    <location>
        <begin position="421"/>
        <end position="448"/>
    </location>
</feature>
<evidence type="ECO:0000256" key="9">
    <source>
        <dbReference type="ARBA" id="ARBA00023163"/>
    </source>
</evidence>
<evidence type="ECO:0000256" key="4">
    <source>
        <dbReference type="ARBA" id="ARBA00022737"/>
    </source>
</evidence>
<feature type="region of interest" description="Disordered" evidence="12">
    <location>
        <begin position="1"/>
        <end position="38"/>
    </location>
</feature>
<comment type="similarity">
    <text evidence="2">Belongs to the krueppel C2H2-type zinc-finger protein family.</text>
</comment>
<protein>
    <submittedName>
        <fullName evidence="15">Zinc finger protein 236-like</fullName>
    </submittedName>
</protein>
<evidence type="ECO:0000313" key="15">
    <source>
        <dbReference type="RefSeq" id="XP_014666282.1"/>
    </source>
</evidence>
<feature type="domain" description="C2H2-type" evidence="13">
    <location>
        <begin position="449"/>
        <end position="475"/>
    </location>
</feature>
<keyword evidence="8" id="KW-0238">DNA-binding</keyword>
<dbReference type="SUPFAM" id="SSF57667">
    <property type="entry name" value="beta-beta-alpha zinc fingers"/>
    <property type="match status" value="2"/>
</dbReference>
<keyword evidence="5 11" id="KW-0863">Zinc-finger</keyword>
<reference evidence="15" key="1">
    <citation type="submission" date="2025-08" db="UniProtKB">
        <authorList>
            <consortium name="RefSeq"/>
        </authorList>
    </citation>
    <scope>IDENTIFICATION</scope>
</reference>
<comment type="subcellular location">
    <subcellularLocation>
        <location evidence="1">Nucleus</location>
    </subcellularLocation>
</comment>
<feature type="domain" description="C2H2-type" evidence="13">
    <location>
        <begin position="116"/>
        <end position="143"/>
    </location>
</feature>
<dbReference type="RefSeq" id="XP_014666282.1">
    <property type="nucleotide sequence ID" value="XM_014810796.1"/>
</dbReference>
<organism evidence="14 15">
    <name type="scientific">Priapulus caudatus</name>
    <name type="common">Priapulid worm</name>
    <dbReference type="NCBI Taxonomy" id="37621"/>
    <lineage>
        <taxon>Eukaryota</taxon>
        <taxon>Metazoa</taxon>
        <taxon>Ecdysozoa</taxon>
        <taxon>Scalidophora</taxon>
        <taxon>Priapulida</taxon>
        <taxon>Priapulimorpha</taxon>
        <taxon>Priapulimorphida</taxon>
        <taxon>Priapulidae</taxon>
        <taxon>Priapulus</taxon>
    </lineage>
</organism>
<dbReference type="Gene3D" id="3.30.160.60">
    <property type="entry name" value="Classic Zinc Finger"/>
    <property type="match status" value="3"/>
</dbReference>
<sequence>MEEQQMKTEPLVYDVDDDSEDDQMQQEDVANGEDKDNAIVPIKDDRAAHLSDDVGLQAADLGAQFRDWAFGDDQAVSALQQTQQIQFPVDADWPSMVAPTSSAVATYQLSPADQKRVCKICLGRYSTDSALKSHMLVHTGERRHRCVFCNKWFKLKHHLHRHVLMHVRIHTRKYGRALVCIGCQTSFDEDIPMAKHMSHCHAIRTGLGATKDTHNGSQFVTFLGTADEDVPPGQDTTMRAPRLKMFDKQGSPTGGRSALAASPSLLDAAAAAAAADSARKHASRYYNSDPTTQSLDDSCMPMMSPLHSPTATMATSRAPAITAATSSNTAYLQQAYNVSNAGTGYATSPVSQVTSSGGFSQRIIGTNTITGTPIVESSQRPSHGMAQSPTCPQVASVRSLPCYNRTLGTQTVESGICSDQFTCPACNIDFKENALYLMHKTLHGPESPWQCSQCQESFPDKYGFMAHLLNRMSHN</sequence>
<proteinExistence type="inferred from homology"/>
<evidence type="ECO:0000256" key="5">
    <source>
        <dbReference type="ARBA" id="ARBA00022771"/>
    </source>
</evidence>
<keyword evidence="14" id="KW-1185">Reference proteome</keyword>
<evidence type="ECO:0000256" key="3">
    <source>
        <dbReference type="ARBA" id="ARBA00022723"/>
    </source>
</evidence>
<keyword evidence="7" id="KW-0805">Transcription regulation</keyword>
<evidence type="ECO:0000256" key="12">
    <source>
        <dbReference type="SAM" id="MobiDB-lite"/>
    </source>
</evidence>
<keyword evidence="10" id="KW-0539">Nucleus</keyword>
<evidence type="ECO:0000256" key="7">
    <source>
        <dbReference type="ARBA" id="ARBA00023015"/>
    </source>
</evidence>
<dbReference type="InterPro" id="IPR036236">
    <property type="entry name" value="Znf_C2H2_sf"/>
</dbReference>
<dbReference type="PROSITE" id="PS50157">
    <property type="entry name" value="ZINC_FINGER_C2H2_2"/>
    <property type="match status" value="4"/>
</dbReference>